<name>A0AAP0HI30_9MAGN</name>
<feature type="compositionally biased region" description="Basic and acidic residues" evidence="1">
    <location>
        <begin position="36"/>
        <end position="46"/>
    </location>
</feature>
<dbReference type="AlphaFoldDB" id="A0AAP0HI30"/>
<organism evidence="2 3">
    <name type="scientific">Stephania cephalantha</name>
    <dbReference type="NCBI Taxonomy" id="152367"/>
    <lineage>
        <taxon>Eukaryota</taxon>
        <taxon>Viridiplantae</taxon>
        <taxon>Streptophyta</taxon>
        <taxon>Embryophyta</taxon>
        <taxon>Tracheophyta</taxon>
        <taxon>Spermatophyta</taxon>
        <taxon>Magnoliopsida</taxon>
        <taxon>Ranunculales</taxon>
        <taxon>Menispermaceae</taxon>
        <taxon>Menispermoideae</taxon>
        <taxon>Cissampelideae</taxon>
        <taxon>Stephania</taxon>
    </lineage>
</organism>
<comment type="caution">
    <text evidence="2">The sequence shown here is derived from an EMBL/GenBank/DDBJ whole genome shotgun (WGS) entry which is preliminary data.</text>
</comment>
<sequence length="134" mass="15132">MDASERDKRDNGRVVSGSTGAGELRCTDGGWTAQQRRREVARDRGETTTWRVHQTHEERRAVDDWRPVNGVEQRAGAVGEPPSRHNKSGQRGMASRWIAREEDERRHGEEVARFNPFGERREAAGVGPRGMTGR</sequence>
<evidence type="ECO:0000313" key="2">
    <source>
        <dbReference type="EMBL" id="KAK9083430.1"/>
    </source>
</evidence>
<protein>
    <submittedName>
        <fullName evidence="2">Uncharacterized protein</fullName>
    </submittedName>
</protein>
<feature type="compositionally biased region" description="Basic and acidic residues" evidence="1">
    <location>
        <begin position="98"/>
        <end position="123"/>
    </location>
</feature>
<accession>A0AAP0HI30</accession>
<proteinExistence type="predicted"/>
<feature type="region of interest" description="Disordered" evidence="1">
    <location>
        <begin position="73"/>
        <end position="134"/>
    </location>
</feature>
<reference evidence="2 3" key="1">
    <citation type="submission" date="2024-01" db="EMBL/GenBank/DDBJ databases">
        <title>Genome assemblies of Stephania.</title>
        <authorList>
            <person name="Yang L."/>
        </authorList>
    </citation>
    <scope>NUCLEOTIDE SEQUENCE [LARGE SCALE GENOMIC DNA]</scope>
    <source>
        <strain evidence="2">JXDWG</strain>
        <tissue evidence="2">Leaf</tissue>
    </source>
</reference>
<dbReference type="EMBL" id="JBBNAG010000013">
    <property type="protein sequence ID" value="KAK9083430.1"/>
    <property type="molecule type" value="Genomic_DNA"/>
</dbReference>
<dbReference type="Proteomes" id="UP001419268">
    <property type="component" value="Unassembled WGS sequence"/>
</dbReference>
<feature type="region of interest" description="Disordered" evidence="1">
    <location>
        <begin position="1"/>
        <end position="55"/>
    </location>
</feature>
<evidence type="ECO:0000313" key="3">
    <source>
        <dbReference type="Proteomes" id="UP001419268"/>
    </source>
</evidence>
<gene>
    <name evidence="2" type="ORF">Scep_029901</name>
</gene>
<feature type="compositionally biased region" description="Basic and acidic residues" evidence="1">
    <location>
        <begin position="1"/>
        <end position="12"/>
    </location>
</feature>
<evidence type="ECO:0000256" key="1">
    <source>
        <dbReference type="SAM" id="MobiDB-lite"/>
    </source>
</evidence>
<keyword evidence="3" id="KW-1185">Reference proteome</keyword>